<accession>A0A4R2JB80</accession>
<dbReference type="Proteomes" id="UP000295680">
    <property type="component" value="Unassembled WGS sequence"/>
</dbReference>
<evidence type="ECO:0000313" key="4">
    <source>
        <dbReference type="EMBL" id="TCO56084.1"/>
    </source>
</evidence>
<keyword evidence="5" id="KW-1185">Reference proteome</keyword>
<evidence type="ECO:0000313" key="5">
    <source>
        <dbReference type="Proteomes" id="UP000295680"/>
    </source>
</evidence>
<evidence type="ECO:0000259" key="3">
    <source>
        <dbReference type="Pfam" id="PF05175"/>
    </source>
</evidence>
<evidence type="ECO:0000256" key="1">
    <source>
        <dbReference type="ARBA" id="ARBA00022603"/>
    </source>
</evidence>
<dbReference type="InterPro" id="IPR029063">
    <property type="entry name" value="SAM-dependent_MTases_sf"/>
</dbReference>
<protein>
    <submittedName>
        <fullName evidence="4">Methyltransferase family protein</fullName>
    </submittedName>
</protein>
<sequence>MDDTGFQRGQALLRRHLTDSPPSTFSLLGRDWDLLDGVFSPAQTPVTALFSTWLPYPAGGAFLEVGSGTGVTAVTAALSGCRAVTALDVSTAAVANTRLNVARHGVEDRVRVLHSDLFSALDPAEEFDLIYWNSNFAEAPDDFVNETDLHHAFFDPSYRTHRQFVEQAPAHLARGGRVMLGFSTIGNFALLKRFCAHAGLEPVVVRSESRQVDPATTLEFQLLELR</sequence>
<dbReference type="Gene3D" id="3.40.50.150">
    <property type="entry name" value="Vaccinia Virus protein VP39"/>
    <property type="match status" value="1"/>
</dbReference>
<dbReference type="SUPFAM" id="SSF53335">
    <property type="entry name" value="S-adenosyl-L-methionine-dependent methyltransferases"/>
    <property type="match status" value="1"/>
</dbReference>
<proteinExistence type="predicted"/>
<dbReference type="GO" id="GO:0032259">
    <property type="term" value="P:methylation"/>
    <property type="evidence" value="ECO:0007669"/>
    <property type="project" value="UniProtKB-KW"/>
</dbReference>
<keyword evidence="1 4" id="KW-0489">Methyltransferase</keyword>
<dbReference type="InterPro" id="IPR046977">
    <property type="entry name" value="RsmC/RlmG"/>
</dbReference>
<dbReference type="PANTHER" id="PTHR47816">
    <property type="entry name" value="RIBOSOMAL RNA SMALL SUBUNIT METHYLTRANSFERASE C"/>
    <property type="match status" value="1"/>
</dbReference>
<dbReference type="OrthoDB" id="267914at2"/>
<comment type="caution">
    <text evidence="4">The sequence shown here is derived from an EMBL/GenBank/DDBJ whole genome shotgun (WGS) entry which is preliminary data.</text>
</comment>
<dbReference type="CDD" id="cd02440">
    <property type="entry name" value="AdoMet_MTases"/>
    <property type="match status" value="1"/>
</dbReference>
<evidence type="ECO:0000256" key="2">
    <source>
        <dbReference type="ARBA" id="ARBA00022679"/>
    </source>
</evidence>
<feature type="domain" description="Methyltransferase small" evidence="3">
    <location>
        <begin position="36"/>
        <end position="179"/>
    </location>
</feature>
<dbReference type="RefSeq" id="WP_132122389.1">
    <property type="nucleotide sequence ID" value="NZ_SLWS01000007.1"/>
</dbReference>
<gene>
    <name evidence="4" type="ORF">EV192_107509</name>
</gene>
<dbReference type="EMBL" id="SLWS01000007">
    <property type="protein sequence ID" value="TCO56084.1"/>
    <property type="molecule type" value="Genomic_DNA"/>
</dbReference>
<dbReference type="GO" id="GO:0008757">
    <property type="term" value="F:S-adenosylmethionine-dependent methyltransferase activity"/>
    <property type="evidence" value="ECO:0007669"/>
    <property type="project" value="InterPro"/>
</dbReference>
<keyword evidence="2 4" id="KW-0808">Transferase</keyword>
<organism evidence="4 5">
    <name type="scientific">Actinocrispum wychmicini</name>
    <dbReference type="NCBI Taxonomy" id="1213861"/>
    <lineage>
        <taxon>Bacteria</taxon>
        <taxon>Bacillati</taxon>
        <taxon>Actinomycetota</taxon>
        <taxon>Actinomycetes</taxon>
        <taxon>Pseudonocardiales</taxon>
        <taxon>Pseudonocardiaceae</taxon>
        <taxon>Actinocrispum</taxon>
    </lineage>
</organism>
<name>A0A4R2JB80_9PSEU</name>
<dbReference type="PANTHER" id="PTHR47816:SF4">
    <property type="entry name" value="RIBOSOMAL RNA SMALL SUBUNIT METHYLTRANSFERASE C"/>
    <property type="match status" value="1"/>
</dbReference>
<dbReference type="InterPro" id="IPR007848">
    <property type="entry name" value="Small_mtfrase_dom"/>
</dbReference>
<dbReference type="Pfam" id="PF05175">
    <property type="entry name" value="MTS"/>
    <property type="match status" value="1"/>
</dbReference>
<reference evidence="4 5" key="1">
    <citation type="submission" date="2019-03" db="EMBL/GenBank/DDBJ databases">
        <title>Genomic Encyclopedia of Type Strains, Phase IV (KMG-IV): sequencing the most valuable type-strain genomes for metagenomic binning, comparative biology and taxonomic classification.</title>
        <authorList>
            <person name="Goeker M."/>
        </authorList>
    </citation>
    <scope>NUCLEOTIDE SEQUENCE [LARGE SCALE GENOMIC DNA]</scope>
    <source>
        <strain evidence="4 5">DSM 45934</strain>
    </source>
</reference>
<dbReference type="AlphaFoldDB" id="A0A4R2JB80"/>